<dbReference type="InterPro" id="IPR036251">
    <property type="entry name" value="Arg_repress_C_sf"/>
</dbReference>
<keyword evidence="14" id="KW-1185">Reference proteome</keyword>
<comment type="subcellular location">
    <subcellularLocation>
        <location evidence="1 9">Cytoplasm</location>
    </subcellularLocation>
</comment>
<evidence type="ECO:0000313" key="13">
    <source>
        <dbReference type="EMBL" id="RZU39041.1"/>
    </source>
</evidence>
<evidence type="ECO:0000259" key="12">
    <source>
        <dbReference type="Pfam" id="PF02863"/>
    </source>
</evidence>
<dbReference type="GO" id="GO:0005737">
    <property type="term" value="C:cytoplasm"/>
    <property type="evidence" value="ECO:0007669"/>
    <property type="project" value="UniProtKB-SubCell"/>
</dbReference>
<keyword evidence="9" id="KW-0055">Arginine biosynthesis</keyword>
<dbReference type="Gene3D" id="1.10.10.10">
    <property type="entry name" value="Winged helix-like DNA-binding domain superfamily/Winged helix DNA-binding domain"/>
    <property type="match status" value="1"/>
</dbReference>
<dbReference type="PRINTS" id="PR01467">
    <property type="entry name" value="ARGREPRESSOR"/>
</dbReference>
<dbReference type="InterPro" id="IPR036390">
    <property type="entry name" value="WH_DNA-bd_sf"/>
</dbReference>
<evidence type="ECO:0000313" key="14">
    <source>
        <dbReference type="Proteomes" id="UP000292958"/>
    </source>
</evidence>
<reference evidence="13 14" key="1">
    <citation type="submission" date="2019-02" db="EMBL/GenBank/DDBJ databases">
        <title>Genomic Encyclopedia of Archaeal and Bacterial Type Strains, Phase II (KMG-II): from individual species to whole genera.</title>
        <authorList>
            <person name="Goeker M."/>
        </authorList>
    </citation>
    <scope>NUCLEOTIDE SEQUENCE [LARGE SCALE GENOMIC DNA]</scope>
    <source>
        <strain evidence="13 14">DSM 18101</strain>
    </source>
</reference>
<evidence type="ECO:0000256" key="9">
    <source>
        <dbReference type="HAMAP-Rule" id="MF_00173"/>
    </source>
</evidence>
<feature type="domain" description="Arginine repressor DNA-binding" evidence="11">
    <location>
        <begin position="21"/>
        <end position="72"/>
    </location>
</feature>
<protein>
    <recommendedName>
        <fullName evidence="4 9">Arginine repressor</fullName>
    </recommendedName>
</protein>
<dbReference type="EMBL" id="SHKW01000001">
    <property type="protein sequence ID" value="RZU39041.1"/>
    <property type="molecule type" value="Genomic_DNA"/>
</dbReference>
<dbReference type="Pfam" id="PF02863">
    <property type="entry name" value="Arg_repressor_C"/>
    <property type="match status" value="1"/>
</dbReference>
<comment type="caution">
    <text evidence="13">The sequence shown here is derived from an EMBL/GenBank/DDBJ whole genome shotgun (WGS) entry which is preliminary data.</text>
</comment>
<gene>
    <name evidence="9" type="primary">argR</name>
    <name evidence="13" type="ORF">BDD14_0367</name>
</gene>
<evidence type="ECO:0000256" key="10">
    <source>
        <dbReference type="SAM" id="MobiDB-lite"/>
    </source>
</evidence>
<comment type="similarity">
    <text evidence="3 9">Belongs to the ArgR family.</text>
</comment>
<evidence type="ECO:0000256" key="2">
    <source>
        <dbReference type="ARBA" id="ARBA00005040"/>
    </source>
</evidence>
<evidence type="ECO:0000256" key="3">
    <source>
        <dbReference type="ARBA" id="ARBA00008316"/>
    </source>
</evidence>
<dbReference type="HAMAP" id="MF_00173">
    <property type="entry name" value="Arg_repressor"/>
    <property type="match status" value="1"/>
</dbReference>
<comment type="function">
    <text evidence="9">Regulates arginine biosynthesis genes.</text>
</comment>
<dbReference type="AlphaFoldDB" id="A0A4Q7YQA4"/>
<dbReference type="InterPro" id="IPR001669">
    <property type="entry name" value="Arg_repress"/>
</dbReference>
<feature type="region of interest" description="Disordered" evidence="10">
    <location>
        <begin position="1"/>
        <end position="22"/>
    </location>
</feature>
<dbReference type="GO" id="GO:0006526">
    <property type="term" value="P:L-arginine biosynthetic process"/>
    <property type="evidence" value="ECO:0007669"/>
    <property type="project" value="UniProtKB-UniPathway"/>
</dbReference>
<keyword evidence="9" id="KW-0028">Amino-acid biosynthesis</keyword>
<keyword evidence="5 9" id="KW-0963">Cytoplasm</keyword>
<dbReference type="Pfam" id="PF01316">
    <property type="entry name" value="Arg_repressor"/>
    <property type="match status" value="1"/>
</dbReference>
<accession>A0A4Q7YQA4</accession>
<evidence type="ECO:0000256" key="6">
    <source>
        <dbReference type="ARBA" id="ARBA00023015"/>
    </source>
</evidence>
<feature type="compositionally biased region" description="Basic and acidic residues" evidence="10">
    <location>
        <begin position="8"/>
        <end position="20"/>
    </location>
</feature>
<dbReference type="GO" id="GO:0051259">
    <property type="term" value="P:protein complex oligomerization"/>
    <property type="evidence" value="ECO:0007669"/>
    <property type="project" value="InterPro"/>
</dbReference>
<dbReference type="SUPFAM" id="SSF55252">
    <property type="entry name" value="C-terminal domain of arginine repressor"/>
    <property type="match status" value="1"/>
</dbReference>
<evidence type="ECO:0000259" key="11">
    <source>
        <dbReference type="Pfam" id="PF01316"/>
    </source>
</evidence>
<dbReference type="InterPro" id="IPR036388">
    <property type="entry name" value="WH-like_DNA-bd_sf"/>
</dbReference>
<dbReference type="Proteomes" id="UP000292958">
    <property type="component" value="Unassembled WGS sequence"/>
</dbReference>
<feature type="domain" description="Arginine repressor C-terminal" evidence="12">
    <location>
        <begin position="99"/>
        <end position="161"/>
    </location>
</feature>
<dbReference type="PANTHER" id="PTHR34471:SF1">
    <property type="entry name" value="ARGININE REPRESSOR"/>
    <property type="match status" value="1"/>
</dbReference>
<dbReference type="PANTHER" id="PTHR34471">
    <property type="entry name" value="ARGININE REPRESSOR"/>
    <property type="match status" value="1"/>
</dbReference>
<sequence length="165" mass="18034">MHSPEVFYSDRGRNGAETKMKQQRHTVIRELLAKSSIASQDELRRKLAGRGFHVTQATLSRDIHELRLSKGPDGYSLSNGAEADEDSLPGIREVLQGFGLEVRQAANLLVVITTTGGAQPIAAGMDYEDWPEVVGTIAGDDTVLIICPDADRATQLKTRIEDYIG</sequence>
<evidence type="ECO:0000256" key="8">
    <source>
        <dbReference type="ARBA" id="ARBA00023163"/>
    </source>
</evidence>
<name>A0A4Q7YQA4_9BACT</name>
<dbReference type="GO" id="GO:0003700">
    <property type="term" value="F:DNA-binding transcription factor activity"/>
    <property type="evidence" value="ECO:0007669"/>
    <property type="project" value="UniProtKB-UniRule"/>
</dbReference>
<proteinExistence type="inferred from homology"/>
<evidence type="ECO:0000256" key="1">
    <source>
        <dbReference type="ARBA" id="ARBA00004496"/>
    </source>
</evidence>
<evidence type="ECO:0000256" key="7">
    <source>
        <dbReference type="ARBA" id="ARBA00023125"/>
    </source>
</evidence>
<keyword evidence="9" id="KW-0678">Repressor</keyword>
<dbReference type="UniPathway" id="UPA00068"/>
<keyword evidence="8 9" id="KW-0804">Transcription</keyword>
<dbReference type="Gene3D" id="3.30.1360.40">
    <property type="match status" value="1"/>
</dbReference>
<keyword evidence="6 9" id="KW-0805">Transcription regulation</keyword>
<dbReference type="GO" id="GO:1900079">
    <property type="term" value="P:regulation of arginine biosynthetic process"/>
    <property type="evidence" value="ECO:0007669"/>
    <property type="project" value="UniProtKB-UniRule"/>
</dbReference>
<keyword evidence="7 9" id="KW-0238">DNA-binding</keyword>
<evidence type="ECO:0000256" key="4">
    <source>
        <dbReference type="ARBA" id="ARBA00021148"/>
    </source>
</evidence>
<dbReference type="InterPro" id="IPR020899">
    <property type="entry name" value="Arg_repress_C"/>
</dbReference>
<dbReference type="GO" id="GO:0003677">
    <property type="term" value="F:DNA binding"/>
    <property type="evidence" value="ECO:0007669"/>
    <property type="project" value="UniProtKB-KW"/>
</dbReference>
<comment type="pathway">
    <text evidence="2 9">Amino-acid biosynthesis; L-arginine biosynthesis [regulation].</text>
</comment>
<dbReference type="InterPro" id="IPR020900">
    <property type="entry name" value="Arg_repress_DNA-bd"/>
</dbReference>
<dbReference type="GO" id="GO:0034618">
    <property type="term" value="F:arginine binding"/>
    <property type="evidence" value="ECO:0007669"/>
    <property type="project" value="InterPro"/>
</dbReference>
<dbReference type="SUPFAM" id="SSF46785">
    <property type="entry name" value="Winged helix' DNA-binding domain"/>
    <property type="match status" value="1"/>
</dbReference>
<organism evidence="13 14">
    <name type="scientific">Edaphobacter modestus</name>
    <dbReference type="NCBI Taxonomy" id="388466"/>
    <lineage>
        <taxon>Bacteria</taxon>
        <taxon>Pseudomonadati</taxon>
        <taxon>Acidobacteriota</taxon>
        <taxon>Terriglobia</taxon>
        <taxon>Terriglobales</taxon>
        <taxon>Acidobacteriaceae</taxon>
        <taxon>Edaphobacter</taxon>
    </lineage>
</organism>
<evidence type="ECO:0000256" key="5">
    <source>
        <dbReference type="ARBA" id="ARBA00022490"/>
    </source>
</evidence>